<gene>
    <name evidence="2" type="ORF">LFA_0883</name>
</gene>
<evidence type="ECO:0000313" key="3">
    <source>
        <dbReference type="Proteomes" id="UP000032430"/>
    </source>
</evidence>
<feature type="domain" description="EF-hand" evidence="1">
    <location>
        <begin position="134"/>
        <end position="166"/>
    </location>
</feature>
<organism evidence="2 3">
    <name type="scientific">Legionella fallonii LLAP-10</name>
    <dbReference type="NCBI Taxonomy" id="1212491"/>
    <lineage>
        <taxon>Bacteria</taxon>
        <taxon>Pseudomonadati</taxon>
        <taxon>Pseudomonadota</taxon>
        <taxon>Gammaproteobacteria</taxon>
        <taxon>Legionellales</taxon>
        <taxon>Legionellaceae</taxon>
        <taxon>Legionella</taxon>
    </lineage>
</organism>
<dbReference type="KEGG" id="lfa:LFA_0883"/>
<sequence>MLSGINGNYTALNYSLRSEAIKPANQPASMNEASTKKDDKVDQINGNLNQLPQHFQVNTVAKIEEKAEDNAISNQSDNSQPNDISSLISLIESSRKMSTQSPEEALAQVLPQAPESKAQLMITDANTLDAQKDAVLNELIDNFNKIDADGSQLITRDEALAFINKY</sequence>
<protein>
    <recommendedName>
        <fullName evidence="1">EF-hand domain-containing protein</fullName>
    </recommendedName>
</protein>
<dbReference type="GO" id="GO:0005509">
    <property type="term" value="F:calcium ion binding"/>
    <property type="evidence" value="ECO:0007669"/>
    <property type="project" value="InterPro"/>
</dbReference>
<dbReference type="InterPro" id="IPR002048">
    <property type="entry name" value="EF_hand_dom"/>
</dbReference>
<proteinExistence type="predicted"/>
<dbReference type="Proteomes" id="UP000032430">
    <property type="component" value="Chromosome I"/>
</dbReference>
<dbReference type="RefSeq" id="WP_045095013.1">
    <property type="nucleotide sequence ID" value="NZ_LN614827.1"/>
</dbReference>
<keyword evidence="3" id="KW-1185">Reference proteome</keyword>
<reference evidence="3" key="1">
    <citation type="submission" date="2014-09" db="EMBL/GenBank/DDBJ databases">
        <authorList>
            <person name="Gomez-Valero L."/>
        </authorList>
    </citation>
    <scope>NUCLEOTIDE SEQUENCE [LARGE SCALE GENOMIC DNA]</scope>
    <source>
        <strain evidence="3">ATCC700992</strain>
    </source>
</reference>
<name>A0A098G2W7_9GAMM</name>
<dbReference type="EMBL" id="LN614827">
    <property type="protein sequence ID" value="CEG56329.1"/>
    <property type="molecule type" value="Genomic_DNA"/>
</dbReference>
<accession>A0A098G2W7</accession>
<evidence type="ECO:0000259" key="1">
    <source>
        <dbReference type="PROSITE" id="PS50222"/>
    </source>
</evidence>
<dbReference type="PROSITE" id="PS50222">
    <property type="entry name" value="EF_HAND_2"/>
    <property type="match status" value="1"/>
</dbReference>
<evidence type="ECO:0000313" key="2">
    <source>
        <dbReference type="EMBL" id="CEG56329.1"/>
    </source>
</evidence>
<dbReference type="HOGENOM" id="CLU_1600647_0_0_6"/>
<dbReference type="AlphaFoldDB" id="A0A098G2W7"/>